<keyword evidence="1" id="KW-1133">Transmembrane helix</keyword>
<evidence type="ECO:0000313" key="3">
    <source>
        <dbReference type="Proteomes" id="UP000244978"/>
    </source>
</evidence>
<protein>
    <recommendedName>
        <fullName evidence="4">SAF domain-containing protein</fullName>
    </recommendedName>
</protein>
<dbReference type="RefSeq" id="WP_108998351.1">
    <property type="nucleotide sequence ID" value="NZ_QEEX01000002.1"/>
</dbReference>
<feature type="transmembrane region" description="Helical" evidence="1">
    <location>
        <begin position="20"/>
        <end position="41"/>
    </location>
</feature>
<keyword evidence="3" id="KW-1185">Reference proteome</keyword>
<evidence type="ECO:0000313" key="2">
    <source>
        <dbReference type="EMBL" id="PWB96087.1"/>
    </source>
</evidence>
<evidence type="ECO:0008006" key="4">
    <source>
        <dbReference type="Google" id="ProtNLM"/>
    </source>
</evidence>
<organism evidence="2 3">
    <name type="scientific">Homoserinimonas hongtaonis</name>
    <dbReference type="NCBI Taxonomy" id="2079791"/>
    <lineage>
        <taxon>Bacteria</taxon>
        <taxon>Bacillati</taxon>
        <taxon>Actinomycetota</taxon>
        <taxon>Actinomycetes</taxon>
        <taxon>Micrococcales</taxon>
        <taxon>Microbacteriaceae</taxon>
        <taxon>Homoserinimonas</taxon>
    </lineage>
</organism>
<proteinExistence type="predicted"/>
<sequence>MSTLAAHDRGRAPRSHWFDVRLAVGVVLIGASIAGVMLIVGSSDNSVTVYSSDRTLSAGDIVSAGDLVETRVRLGESAGHYLRPGDIDDGVVVARTVGKGELVPLSAVGSLEGSSSAAIVVSVAGVLPRSVREGSVVDLWAAEGDRDDESESPTVVASGVTVVRVSEADGMIAGSQTQSVEVLVSRDRIARILEAKAAGASLALIPTTQPIKG</sequence>
<comment type="caution">
    <text evidence="2">The sequence shown here is derived from an EMBL/GenBank/DDBJ whole genome shotgun (WGS) entry which is preliminary data.</text>
</comment>
<keyword evidence="1" id="KW-0812">Transmembrane</keyword>
<dbReference type="CDD" id="cd11614">
    <property type="entry name" value="SAF_CpaB_FlgA_like"/>
    <property type="match status" value="1"/>
</dbReference>
<keyword evidence="1" id="KW-0472">Membrane</keyword>
<dbReference type="EMBL" id="QEEX01000002">
    <property type="protein sequence ID" value="PWB96087.1"/>
    <property type="molecule type" value="Genomic_DNA"/>
</dbReference>
<reference evidence="3" key="1">
    <citation type="submission" date="2018-04" db="EMBL/GenBank/DDBJ databases">
        <authorList>
            <person name="Liu S."/>
            <person name="Wang Z."/>
            <person name="Li J."/>
        </authorList>
    </citation>
    <scope>NUCLEOTIDE SEQUENCE [LARGE SCALE GENOMIC DNA]</scope>
    <source>
        <strain evidence="3">S1194</strain>
    </source>
</reference>
<name>A0A2U1SWS9_9MICO</name>
<dbReference type="AlphaFoldDB" id="A0A2U1SWS9"/>
<dbReference type="Proteomes" id="UP000244978">
    <property type="component" value="Unassembled WGS sequence"/>
</dbReference>
<evidence type="ECO:0000256" key="1">
    <source>
        <dbReference type="SAM" id="Phobius"/>
    </source>
</evidence>
<accession>A0A2U1SWS9</accession>
<gene>
    <name evidence="2" type="ORF">DF220_11915</name>
</gene>